<evidence type="ECO:0000256" key="4">
    <source>
        <dbReference type="ARBA" id="ARBA00022729"/>
    </source>
</evidence>
<keyword evidence="4" id="KW-0732">Signal</keyword>
<organism evidence="12 13">
    <name type="scientific">Arabis nemorensis</name>
    <dbReference type="NCBI Taxonomy" id="586526"/>
    <lineage>
        <taxon>Eukaryota</taxon>
        <taxon>Viridiplantae</taxon>
        <taxon>Streptophyta</taxon>
        <taxon>Embryophyta</taxon>
        <taxon>Tracheophyta</taxon>
        <taxon>Spermatophyta</taxon>
        <taxon>Magnoliopsida</taxon>
        <taxon>eudicotyledons</taxon>
        <taxon>Gunneridae</taxon>
        <taxon>Pentapetalae</taxon>
        <taxon>rosids</taxon>
        <taxon>malvids</taxon>
        <taxon>Brassicales</taxon>
        <taxon>Brassicaceae</taxon>
        <taxon>Arabideae</taxon>
        <taxon>Arabis</taxon>
    </lineage>
</organism>
<keyword evidence="2" id="KW-0433">Leucine-rich repeat</keyword>
<name>A0A565ATX2_9BRAS</name>
<dbReference type="Gene3D" id="3.30.200.20">
    <property type="entry name" value="Phosphorylase Kinase, domain 1"/>
    <property type="match status" value="2"/>
</dbReference>
<reference evidence="12" key="1">
    <citation type="submission" date="2019-07" db="EMBL/GenBank/DDBJ databases">
        <authorList>
            <person name="Dittberner H."/>
        </authorList>
    </citation>
    <scope>NUCLEOTIDE SEQUENCE [LARGE SCALE GENOMIC DNA]</scope>
</reference>
<evidence type="ECO:0000256" key="7">
    <source>
        <dbReference type="ARBA" id="ARBA00023136"/>
    </source>
</evidence>
<keyword evidence="5" id="KW-0677">Repeat</keyword>
<comment type="subcellular location">
    <subcellularLocation>
        <location evidence="1">Membrane</location>
        <topology evidence="1">Single-pass membrane protein</topology>
    </subcellularLocation>
</comment>
<dbReference type="SUPFAM" id="SSF56112">
    <property type="entry name" value="Protein kinase-like (PK-like)"/>
    <property type="match status" value="2"/>
</dbReference>
<dbReference type="PANTHER" id="PTHR47986:SF34">
    <property type="entry name" value="RECEPTOR-LIKE KINASE TMK2"/>
    <property type="match status" value="1"/>
</dbReference>
<evidence type="ECO:0000256" key="1">
    <source>
        <dbReference type="ARBA" id="ARBA00004167"/>
    </source>
</evidence>
<evidence type="ECO:0000256" key="6">
    <source>
        <dbReference type="ARBA" id="ARBA00022989"/>
    </source>
</evidence>
<dbReference type="InterPro" id="IPR000719">
    <property type="entry name" value="Prot_kinase_dom"/>
</dbReference>
<proteinExistence type="predicted"/>
<evidence type="ECO:0000256" key="10">
    <source>
        <dbReference type="SAM" id="Phobius"/>
    </source>
</evidence>
<evidence type="ECO:0000256" key="8">
    <source>
        <dbReference type="ARBA" id="ARBA00023170"/>
    </source>
</evidence>
<dbReference type="Proteomes" id="UP000489600">
    <property type="component" value="Unassembled WGS sequence"/>
</dbReference>
<evidence type="ECO:0000313" key="13">
    <source>
        <dbReference type="Proteomes" id="UP000489600"/>
    </source>
</evidence>
<feature type="transmembrane region" description="Helical" evidence="10">
    <location>
        <begin position="77"/>
        <end position="103"/>
    </location>
</feature>
<evidence type="ECO:0000313" key="12">
    <source>
        <dbReference type="EMBL" id="VVA92858.1"/>
    </source>
</evidence>
<dbReference type="GO" id="GO:0016020">
    <property type="term" value="C:membrane"/>
    <property type="evidence" value="ECO:0007669"/>
    <property type="project" value="UniProtKB-SubCell"/>
</dbReference>
<comment type="caution">
    <text evidence="12">The sequence shown here is derived from an EMBL/GenBank/DDBJ whole genome shotgun (WGS) entry which is preliminary data.</text>
</comment>
<dbReference type="Pfam" id="PF00069">
    <property type="entry name" value="Pkinase"/>
    <property type="match status" value="1"/>
</dbReference>
<dbReference type="PROSITE" id="PS50011">
    <property type="entry name" value="PROTEIN_KINASE_DOM"/>
    <property type="match status" value="1"/>
</dbReference>
<evidence type="ECO:0000259" key="11">
    <source>
        <dbReference type="PROSITE" id="PS50011"/>
    </source>
</evidence>
<evidence type="ECO:0000256" key="2">
    <source>
        <dbReference type="ARBA" id="ARBA00022614"/>
    </source>
</evidence>
<evidence type="ECO:0000256" key="9">
    <source>
        <dbReference type="ARBA" id="ARBA00023180"/>
    </source>
</evidence>
<dbReference type="InterPro" id="IPR011009">
    <property type="entry name" value="Kinase-like_dom_sf"/>
</dbReference>
<dbReference type="AlphaFoldDB" id="A0A565ATX2"/>
<keyword evidence="9" id="KW-0325">Glycoprotein</keyword>
<dbReference type="OrthoDB" id="1111620at2759"/>
<sequence length="225" mass="25635">MLRHKNFVSLLGYCEDSDEKFFVYEYIPSSLVAFPALRIVDVSNKNLRGVIPEFKKYVKFIYKPENHFLKHKSRKSISVAIVIGTSVGASLVILAIIGLVVWMCKFRKTTTTEIEDVSSASIVSDAIVESGHEDRKGGSSVVYRGEHSQCGLIVVKRVDSKAIAERMMNEFKIEVDVLTKLGHKNLVSILGYCEDNDENFIVYEYMLQERWHNIYLTGEKFVLLL</sequence>
<dbReference type="GO" id="GO:0004672">
    <property type="term" value="F:protein kinase activity"/>
    <property type="evidence" value="ECO:0007669"/>
    <property type="project" value="InterPro"/>
</dbReference>
<feature type="domain" description="Protein kinase" evidence="11">
    <location>
        <begin position="128"/>
        <end position="225"/>
    </location>
</feature>
<evidence type="ECO:0000256" key="5">
    <source>
        <dbReference type="ARBA" id="ARBA00022737"/>
    </source>
</evidence>
<dbReference type="GO" id="GO:0005524">
    <property type="term" value="F:ATP binding"/>
    <property type="evidence" value="ECO:0007669"/>
    <property type="project" value="InterPro"/>
</dbReference>
<dbReference type="EMBL" id="CABITT030000001">
    <property type="protein sequence ID" value="VVA92858.1"/>
    <property type="molecule type" value="Genomic_DNA"/>
</dbReference>
<dbReference type="InterPro" id="IPR052422">
    <property type="entry name" value="Auxin_Ser/Thr_Kinase"/>
</dbReference>
<keyword evidence="13" id="KW-1185">Reference proteome</keyword>
<keyword evidence="6 10" id="KW-1133">Transmembrane helix</keyword>
<keyword evidence="7 10" id="KW-0472">Membrane</keyword>
<keyword evidence="8" id="KW-0675">Receptor</keyword>
<gene>
    <name evidence="12" type="ORF">ANE_LOCUS3303</name>
</gene>
<protein>
    <recommendedName>
        <fullName evidence="11">Protein kinase domain-containing protein</fullName>
    </recommendedName>
</protein>
<dbReference type="PANTHER" id="PTHR47986">
    <property type="entry name" value="OSJNBA0070M12.3 PROTEIN"/>
    <property type="match status" value="1"/>
</dbReference>
<keyword evidence="3 10" id="KW-0812">Transmembrane</keyword>
<evidence type="ECO:0000256" key="3">
    <source>
        <dbReference type="ARBA" id="ARBA00022692"/>
    </source>
</evidence>
<accession>A0A565ATX2</accession>